<keyword evidence="2" id="KW-1185">Reference proteome</keyword>
<accession>A0AAJ0A889</accession>
<sequence length="89" mass="9770">MLCQLEDVVVCDSIFCNQMSWSVISWIDIPCQAPLGILLPTRLAAGFGFWKPGAGAPGIRETPNPVGPAMWAFWAFWVGMPGAWNTIRC</sequence>
<gene>
    <name evidence="1" type="ORF">BDP55DRAFT_683047</name>
</gene>
<comment type="caution">
    <text evidence="1">The sequence shown here is derived from an EMBL/GenBank/DDBJ whole genome shotgun (WGS) entry which is preliminary data.</text>
</comment>
<dbReference type="RefSeq" id="XP_060423097.1">
    <property type="nucleotide sequence ID" value="XM_060576308.1"/>
</dbReference>
<dbReference type="GeneID" id="85460834"/>
<evidence type="ECO:0000313" key="1">
    <source>
        <dbReference type="EMBL" id="KAK1658333.1"/>
    </source>
</evidence>
<dbReference type="Proteomes" id="UP001224890">
    <property type="component" value="Unassembled WGS sequence"/>
</dbReference>
<organism evidence="1 2">
    <name type="scientific">Colletotrichum godetiae</name>
    <dbReference type="NCBI Taxonomy" id="1209918"/>
    <lineage>
        <taxon>Eukaryota</taxon>
        <taxon>Fungi</taxon>
        <taxon>Dikarya</taxon>
        <taxon>Ascomycota</taxon>
        <taxon>Pezizomycotina</taxon>
        <taxon>Sordariomycetes</taxon>
        <taxon>Hypocreomycetidae</taxon>
        <taxon>Glomerellales</taxon>
        <taxon>Glomerellaceae</taxon>
        <taxon>Colletotrichum</taxon>
        <taxon>Colletotrichum acutatum species complex</taxon>
    </lineage>
</organism>
<proteinExistence type="predicted"/>
<name>A0AAJ0A889_9PEZI</name>
<evidence type="ECO:0000313" key="2">
    <source>
        <dbReference type="Proteomes" id="UP001224890"/>
    </source>
</evidence>
<protein>
    <submittedName>
        <fullName evidence="1">Uncharacterized protein</fullName>
    </submittedName>
</protein>
<reference evidence="1" key="1">
    <citation type="submission" date="2021-06" db="EMBL/GenBank/DDBJ databases">
        <title>Comparative genomics, transcriptomics and evolutionary studies reveal genomic signatures of adaptation to plant cell wall in hemibiotrophic fungi.</title>
        <authorList>
            <consortium name="DOE Joint Genome Institute"/>
            <person name="Baroncelli R."/>
            <person name="Diaz J.F."/>
            <person name="Benocci T."/>
            <person name="Peng M."/>
            <person name="Battaglia E."/>
            <person name="Haridas S."/>
            <person name="Andreopoulos W."/>
            <person name="Labutti K."/>
            <person name="Pangilinan J."/>
            <person name="Floch G.L."/>
            <person name="Makela M.R."/>
            <person name="Henrissat B."/>
            <person name="Grigoriev I.V."/>
            <person name="Crouch J.A."/>
            <person name="De Vries R.P."/>
            <person name="Sukno S.A."/>
            <person name="Thon M.R."/>
        </authorList>
    </citation>
    <scope>NUCLEOTIDE SEQUENCE</scope>
    <source>
        <strain evidence="1">CBS 193.32</strain>
    </source>
</reference>
<dbReference type="EMBL" id="JAHMHR010000075">
    <property type="protein sequence ID" value="KAK1658333.1"/>
    <property type="molecule type" value="Genomic_DNA"/>
</dbReference>
<dbReference type="AlphaFoldDB" id="A0AAJ0A889"/>